<protein>
    <submittedName>
        <fullName evidence="2">Uncharacterized protein</fullName>
    </submittedName>
</protein>
<name>A0ABT9E877_9PROT</name>
<keyword evidence="3" id="KW-1185">Reference proteome</keyword>
<keyword evidence="1" id="KW-0472">Membrane</keyword>
<gene>
    <name evidence="2" type="ORF">Q7A36_28870</name>
</gene>
<reference evidence="2 3" key="1">
    <citation type="submission" date="2023-08" db="EMBL/GenBank/DDBJ databases">
        <title>The draft genome sequence of Paracraurococcus sp. LOR1-02.</title>
        <authorList>
            <person name="Kingkaew E."/>
            <person name="Tanasupawat S."/>
        </authorList>
    </citation>
    <scope>NUCLEOTIDE SEQUENCE [LARGE SCALE GENOMIC DNA]</scope>
    <source>
        <strain evidence="2 3">LOR1-02</strain>
    </source>
</reference>
<keyword evidence="1" id="KW-1133">Transmembrane helix</keyword>
<dbReference type="RefSeq" id="WP_305107246.1">
    <property type="nucleotide sequence ID" value="NZ_JAUTWS010000046.1"/>
</dbReference>
<accession>A0ABT9E877</accession>
<organism evidence="2 3">
    <name type="scientific">Paracraurococcus lichenis</name>
    <dbReference type="NCBI Taxonomy" id="3064888"/>
    <lineage>
        <taxon>Bacteria</taxon>
        <taxon>Pseudomonadati</taxon>
        <taxon>Pseudomonadota</taxon>
        <taxon>Alphaproteobacteria</taxon>
        <taxon>Acetobacterales</taxon>
        <taxon>Roseomonadaceae</taxon>
        <taxon>Paracraurococcus</taxon>
    </lineage>
</organism>
<dbReference type="Proteomes" id="UP001243009">
    <property type="component" value="Unassembled WGS sequence"/>
</dbReference>
<evidence type="ECO:0000313" key="3">
    <source>
        <dbReference type="Proteomes" id="UP001243009"/>
    </source>
</evidence>
<proteinExistence type="predicted"/>
<keyword evidence="1" id="KW-0812">Transmembrane</keyword>
<dbReference type="EMBL" id="JAUTWS010000046">
    <property type="protein sequence ID" value="MDO9712390.1"/>
    <property type="molecule type" value="Genomic_DNA"/>
</dbReference>
<comment type="caution">
    <text evidence="2">The sequence shown here is derived from an EMBL/GenBank/DDBJ whole genome shotgun (WGS) entry which is preliminary data.</text>
</comment>
<sequence>MSGEREAFEEIVREARLRLVAALSRDGVRDTDARWFVGAIAAAVAVIEAAQRREDQRQRDLIEALTKLLAEAETRLKSPYGPEERQALRAEVAQLAVGALPGQAEREVLADRLVEAVRTILEPVAAKAQEQIRPERALVPVQPAAVSVEEQRRALAAGAKLAVAQAMTPAALRSMMLKSWAAAGVVFAAGGAFVLLMLAMARILG</sequence>
<feature type="transmembrane region" description="Helical" evidence="1">
    <location>
        <begin position="180"/>
        <end position="204"/>
    </location>
</feature>
<evidence type="ECO:0000256" key="1">
    <source>
        <dbReference type="SAM" id="Phobius"/>
    </source>
</evidence>
<evidence type="ECO:0000313" key="2">
    <source>
        <dbReference type="EMBL" id="MDO9712390.1"/>
    </source>
</evidence>